<dbReference type="GO" id="GO:0015629">
    <property type="term" value="C:actin cytoskeleton"/>
    <property type="evidence" value="ECO:0000318"/>
    <property type="project" value="GO_Central"/>
</dbReference>
<dbReference type="PROSITE" id="PS50096">
    <property type="entry name" value="IQ"/>
    <property type="match status" value="1"/>
</dbReference>
<dbReference type="EMBL" id="ABJB010720724">
    <property type="status" value="NOT_ANNOTATED_CDS"/>
    <property type="molecule type" value="Genomic_DNA"/>
</dbReference>
<feature type="binding site" evidence="8">
    <location>
        <begin position="108"/>
        <end position="115"/>
    </location>
    <ligand>
        <name>ATP</name>
        <dbReference type="ChEBI" id="CHEBI:30616"/>
    </ligand>
</feature>
<dbReference type="GO" id="GO:0000146">
    <property type="term" value="F:microfilament motor activity"/>
    <property type="evidence" value="ECO:0000318"/>
    <property type="project" value="GO_Central"/>
</dbReference>
<dbReference type="Gene3D" id="6.20.240.20">
    <property type="match status" value="1"/>
</dbReference>
<dbReference type="EMBL" id="ABJB010780283">
    <property type="status" value="NOT_ANNOTATED_CDS"/>
    <property type="molecule type" value="Genomic_DNA"/>
</dbReference>
<evidence type="ECO:0000256" key="5">
    <source>
        <dbReference type="ARBA" id="ARBA00023123"/>
    </source>
</evidence>
<dbReference type="Gene3D" id="3.40.850.10">
    <property type="entry name" value="Kinesin motor domain"/>
    <property type="match status" value="1"/>
</dbReference>
<dbReference type="InterPro" id="IPR027417">
    <property type="entry name" value="P-loop_NTPase"/>
</dbReference>
<dbReference type="Gene3D" id="1.20.58.530">
    <property type="match status" value="1"/>
</dbReference>
<dbReference type="AlphaFoldDB" id="B7Q0V0"/>
<dbReference type="EnsemblMetazoa" id="ISCW009241-RA">
    <property type="protein sequence ID" value="ISCW009241-PA"/>
    <property type="gene ID" value="ISCW009241"/>
</dbReference>
<evidence type="ECO:0000256" key="1">
    <source>
        <dbReference type="ARBA" id="ARBA00008314"/>
    </source>
</evidence>
<dbReference type="Gene3D" id="1.20.5.190">
    <property type="match status" value="1"/>
</dbReference>
<keyword evidence="7 8" id="KW-0009">Actin-binding</keyword>
<dbReference type="Proteomes" id="UP000001555">
    <property type="component" value="Unassembled WGS sequence"/>
</dbReference>
<dbReference type="EMBL" id="ABJB010602649">
    <property type="status" value="NOT_ANNOTATED_CDS"/>
    <property type="molecule type" value="Genomic_DNA"/>
</dbReference>
<dbReference type="VEuPathDB" id="VectorBase:ISCP_020848"/>
<reference evidence="12" key="2">
    <citation type="submission" date="2020-05" db="UniProtKB">
        <authorList>
            <consortium name="EnsemblMetazoa"/>
        </authorList>
    </citation>
    <scope>IDENTIFICATION</scope>
    <source>
        <strain evidence="12">wikel</strain>
    </source>
</reference>
<feature type="domain" description="TH1" evidence="10">
    <location>
        <begin position="951"/>
        <end position="1096"/>
    </location>
</feature>
<dbReference type="EMBL" id="ABJB011052605">
    <property type="status" value="NOT_ANNOTATED_CDS"/>
    <property type="molecule type" value="Genomic_DNA"/>
</dbReference>
<dbReference type="Pfam" id="PF00612">
    <property type="entry name" value="IQ"/>
    <property type="match status" value="1"/>
</dbReference>
<dbReference type="InterPro" id="IPR000048">
    <property type="entry name" value="IQ_motif_EF-hand-BS"/>
</dbReference>
<keyword evidence="5 8" id="KW-0518">Myosin</keyword>
<dbReference type="EMBL" id="ABJB010960659">
    <property type="status" value="NOT_ANNOTATED_CDS"/>
    <property type="molecule type" value="Genomic_DNA"/>
</dbReference>
<keyword evidence="3 8" id="KW-0067">ATP-binding</keyword>
<dbReference type="PROSITE" id="PS51757">
    <property type="entry name" value="TH1"/>
    <property type="match status" value="1"/>
</dbReference>
<dbReference type="GO" id="GO:0005902">
    <property type="term" value="C:microvillus"/>
    <property type="evidence" value="ECO:0000318"/>
    <property type="project" value="GO_Central"/>
</dbReference>
<evidence type="ECO:0000256" key="2">
    <source>
        <dbReference type="ARBA" id="ARBA00022741"/>
    </source>
</evidence>
<dbReference type="EMBL" id="ABJB010640774">
    <property type="status" value="NOT_ANNOTATED_CDS"/>
    <property type="molecule type" value="Genomic_DNA"/>
</dbReference>
<keyword evidence="6 8" id="KW-0505">Motor protein</keyword>
<dbReference type="GO" id="GO:0005546">
    <property type="term" value="F:phosphatidylinositol-4,5-bisphosphate binding"/>
    <property type="evidence" value="ECO:0007669"/>
    <property type="project" value="UniProtKB-ARBA"/>
</dbReference>
<dbReference type="SMART" id="SM00015">
    <property type="entry name" value="IQ"/>
    <property type="match status" value="3"/>
</dbReference>
<dbReference type="PANTHER" id="PTHR13140">
    <property type="entry name" value="MYOSIN"/>
    <property type="match status" value="1"/>
</dbReference>
<dbReference type="FunFam" id="1.10.10.820:FF:000001">
    <property type="entry name" value="Myosin heavy chain"/>
    <property type="match status" value="1"/>
</dbReference>
<dbReference type="EMBL" id="DS834001">
    <property type="protein sequence ID" value="EEC12472.1"/>
    <property type="molecule type" value="Genomic_DNA"/>
</dbReference>
<dbReference type="GO" id="GO:0007368">
    <property type="term" value="P:determination of left/right symmetry"/>
    <property type="evidence" value="ECO:0007669"/>
    <property type="project" value="UniProtKB-ARBA"/>
</dbReference>
<sequence length="1096" mass="126160">SSASVRGVLSLDQEVGLSDALLLEPPTEEAFIANLHQRFKRDLIYTYIGSVVVSVNPYKKLALYSPDVIQAYQRCSMFELPPHIYAVADDAYTSLRDRNQDQCVIITGESGAGKTGKLASKLVMQYITAISGMEAEVDTIKEHLLQSAPVLEAFGNAKTHRNDNSSRFGKYIDIEFDFKGDPIGGIITNYLLEKSRVISQTQGERNFHFFYQLLSGADIHLLKSLKLQRNIDNYAILKHSKGSQAENIDDKSYFGLTKRSMEALGMGPDEIHAAFQVVASVLKMGNLQFQPRANIDDTEGCSLLNEYEVYDICELLRVDFASLHSALTQKMVDARHEVVITDLSAMEATYSKNALCKALYSRLFTWLVSRINDSIRAKRVGKRRCLGVLDIYGFEVLEKNCFEQFVINYCNEKLQQLFIVLTLKQEQEEYIHEGIQWEHIDYFNNAIICDLIEKNNHGILAMLDEECLRPEPVSDDTFLYKLTKVCQESPYFESKGCKNFMADASLPSQCFRLRHYAGAVTYSVAGFIDKNNDHLYRDLSQAMYSCDHPLMKILFPEGNPKRTTLKRPTTTATQFKISIGALVKNLQAKTPNYVRCIKPNELKQPMIFEMALVQHQVRYLGLVENLKVRRAGFAFRQEYEAFLERYKLLSPHTWPHWSGLPVEGVTLLLRDLPVHPSEYAFGRTKIFVKNPRTVYELEEFRHERLHELATLIQKTWRGFVMRNKFLRMREGQVTISSNFKCWKARREFLHKRQAASTIAAFFRGWKVVYNILFPHRVCLPSPASVHEPSMRSSPSRRFASRTTVGGSYAEARDVAVYMCVCMDMCKTREQFHDVGQSRRREWAARVLARCYRFSKVSTDARFLRHGLRCTTAEGAFQRRRYLLWLAHNLPSESPLDRSWPPAPRFLHTTSHILKKMYHKWRCSKYRMRFDQTARNRMREKVTASIIFRDRKASYAKSVSHPFRGDYVRLRQNVKWKRLASETGDQYVVFADIISKITRSSGKCVQALFVVSTNAMLIMDQRTLQIKYRIPVGDIFRISLSPFLDDIAVFHVRTTEATRKKGDFLFETGHVIEIVTKLFLVIQNATGKPPEVNIATE</sequence>
<dbReference type="GO" id="GO:0005886">
    <property type="term" value="C:plasma membrane"/>
    <property type="evidence" value="ECO:0000318"/>
    <property type="project" value="GO_Central"/>
</dbReference>
<dbReference type="GO" id="GO:0030048">
    <property type="term" value="P:actin filament-based movement"/>
    <property type="evidence" value="ECO:0000318"/>
    <property type="project" value="GO_Central"/>
</dbReference>
<dbReference type="STRING" id="6945.B7Q0V0"/>
<dbReference type="Gene3D" id="1.20.120.720">
    <property type="entry name" value="Myosin VI head, motor domain, U50 subdomain"/>
    <property type="match status" value="1"/>
</dbReference>
<evidence type="ECO:0000259" key="9">
    <source>
        <dbReference type="PROSITE" id="PS51456"/>
    </source>
</evidence>
<dbReference type="Gene3D" id="1.10.10.820">
    <property type="match status" value="1"/>
</dbReference>
<evidence type="ECO:0000256" key="6">
    <source>
        <dbReference type="ARBA" id="ARBA00023175"/>
    </source>
</evidence>
<dbReference type="FunCoup" id="B7Q0V0">
    <property type="interactions" value="29"/>
</dbReference>
<accession>B7Q0V0</accession>
<dbReference type="GO" id="GO:0009888">
    <property type="term" value="P:tissue development"/>
    <property type="evidence" value="ECO:0007669"/>
    <property type="project" value="UniProtKB-ARBA"/>
</dbReference>
<keyword evidence="4" id="KW-0446">Lipid-binding</keyword>
<dbReference type="EMBL" id="ABJB010345952">
    <property type="status" value="NOT_ANNOTATED_CDS"/>
    <property type="molecule type" value="Genomic_DNA"/>
</dbReference>
<dbReference type="GO" id="GO:0006897">
    <property type="term" value="P:endocytosis"/>
    <property type="evidence" value="ECO:0000318"/>
    <property type="project" value="GO_Central"/>
</dbReference>
<dbReference type="GO" id="GO:0005737">
    <property type="term" value="C:cytoplasm"/>
    <property type="evidence" value="ECO:0000318"/>
    <property type="project" value="GO_Central"/>
</dbReference>
<keyword evidence="2 8" id="KW-0547">Nucleotide-binding</keyword>
<dbReference type="InterPro" id="IPR036961">
    <property type="entry name" value="Kinesin_motor_dom_sf"/>
</dbReference>
<proteinExistence type="inferred from homology"/>
<evidence type="ECO:0000256" key="7">
    <source>
        <dbReference type="ARBA" id="ARBA00023203"/>
    </source>
</evidence>
<dbReference type="VEuPathDB" id="VectorBase:ISCI009241"/>
<organism>
    <name type="scientific">Ixodes scapularis</name>
    <name type="common">Black-legged tick</name>
    <name type="synonym">Deer tick</name>
    <dbReference type="NCBI Taxonomy" id="6945"/>
    <lineage>
        <taxon>Eukaryota</taxon>
        <taxon>Metazoa</taxon>
        <taxon>Ecdysozoa</taxon>
        <taxon>Arthropoda</taxon>
        <taxon>Chelicerata</taxon>
        <taxon>Arachnida</taxon>
        <taxon>Acari</taxon>
        <taxon>Parasitiformes</taxon>
        <taxon>Ixodida</taxon>
        <taxon>Ixodoidea</taxon>
        <taxon>Ixodidae</taxon>
        <taxon>Ixodinae</taxon>
        <taxon>Ixodes</taxon>
    </lineage>
</organism>
<dbReference type="InterPro" id="IPR001609">
    <property type="entry name" value="Myosin_head_motor_dom-like"/>
</dbReference>
<evidence type="ECO:0000256" key="4">
    <source>
        <dbReference type="ARBA" id="ARBA00023121"/>
    </source>
</evidence>
<dbReference type="HOGENOM" id="CLU_000192_7_7_1"/>
<evidence type="ECO:0000256" key="3">
    <source>
        <dbReference type="ARBA" id="ARBA00022840"/>
    </source>
</evidence>
<dbReference type="Pfam" id="PF06017">
    <property type="entry name" value="Myosin_TH1"/>
    <property type="match status" value="1"/>
</dbReference>
<evidence type="ECO:0000256" key="8">
    <source>
        <dbReference type="PROSITE-ProRule" id="PRU00782"/>
    </source>
</evidence>
<dbReference type="CDD" id="cd01378">
    <property type="entry name" value="MYSc_Myo1"/>
    <property type="match status" value="1"/>
</dbReference>
<dbReference type="OrthoDB" id="10055605at2759"/>
<dbReference type="GO" id="GO:0051015">
    <property type="term" value="F:actin filament binding"/>
    <property type="evidence" value="ECO:0000318"/>
    <property type="project" value="GO_Central"/>
</dbReference>
<gene>
    <name evidence="11" type="ORF">IscW_ISCW009241</name>
</gene>
<dbReference type="EMBL" id="ABJB010643890">
    <property type="status" value="NOT_ANNOTATED_CDS"/>
    <property type="molecule type" value="Genomic_DNA"/>
</dbReference>
<dbReference type="GO" id="GO:0005524">
    <property type="term" value="F:ATP binding"/>
    <property type="evidence" value="ECO:0007669"/>
    <property type="project" value="UniProtKB-UniRule"/>
</dbReference>
<reference evidence="11 13" key="1">
    <citation type="submission" date="2008-03" db="EMBL/GenBank/DDBJ databases">
        <title>Annotation of Ixodes scapularis.</title>
        <authorList>
            <consortium name="Ixodes scapularis Genome Project Consortium"/>
            <person name="Caler E."/>
            <person name="Hannick L.I."/>
            <person name="Bidwell S."/>
            <person name="Joardar V."/>
            <person name="Thiagarajan M."/>
            <person name="Amedeo P."/>
            <person name="Galinsky K.J."/>
            <person name="Schobel S."/>
            <person name="Inman J."/>
            <person name="Hostetler J."/>
            <person name="Miller J."/>
            <person name="Hammond M."/>
            <person name="Megy K."/>
            <person name="Lawson D."/>
            <person name="Kodira C."/>
            <person name="Sutton G."/>
            <person name="Meyer J."/>
            <person name="Hill C.A."/>
            <person name="Birren B."/>
            <person name="Nene V."/>
            <person name="Collins F."/>
            <person name="Alarcon-Chaidez F."/>
            <person name="Wikel S."/>
            <person name="Strausberg R."/>
        </authorList>
    </citation>
    <scope>NUCLEOTIDE SEQUENCE [LARGE SCALE GENOMIC DNA]</scope>
    <source>
        <strain evidence="13">Wikel</strain>
        <strain evidence="11">Wikel colony</strain>
    </source>
</reference>
<name>B7Q0V0_IXOSC</name>
<dbReference type="InterPro" id="IPR010926">
    <property type="entry name" value="Myosin_TH1"/>
</dbReference>
<comment type="similarity">
    <text evidence="1 8">Belongs to the TRAFAC class myosin-kinesin ATPase superfamily. Myosin family.</text>
</comment>
<protein>
    <submittedName>
        <fullName evidence="11 12">Myosin IA, putative</fullName>
    </submittedName>
</protein>
<dbReference type="SUPFAM" id="SSF52540">
    <property type="entry name" value="P-loop containing nucleoside triphosphate hydrolases"/>
    <property type="match status" value="1"/>
</dbReference>
<dbReference type="InterPro" id="IPR036072">
    <property type="entry name" value="MYSc_Myo1"/>
</dbReference>
<feature type="non-terminal residue" evidence="11">
    <location>
        <position position="1"/>
    </location>
</feature>
<evidence type="ECO:0000313" key="12">
    <source>
        <dbReference type="EnsemblMetazoa" id="ISCW009241-PA"/>
    </source>
</evidence>
<dbReference type="PROSITE" id="PS51456">
    <property type="entry name" value="MYOSIN_MOTOR"/>
    <property type="match status" value="1"/>
</dbReference>
<evidence type="ECO:0000259" key="10">
    <source>
        <dbReference type="PROSITE" id="PS51757"/>
    </source>
</evidence>
<feature type="region of interest" description="Actin-binding" evidence="8">
    <location>
        <begin position="579"/>
        <end position="601"/>
    </location>
</feature>
<dbReference type="PANTHER" id="PTHR13140:SF802">
    <property type="entry name" value="UNCONVENTIONAL MYOSIN-IB ISOFORM X1"/>
    <property type="match status" value="1"/>
</dbReference>
<evidence type="ECO:0000313" key="11">
    <source>
        <dbReference type="EMBL" id="EEC12472.1"/>
    </source>
</evidence>
<evidence type="ECO:0000313" key="13">
    <source>
        <dbReference type="Proteomes" id="UP000001555"/>
    </source>
</evidence>
<dbReference type="EMBL" id="ABJB010733083">
    <property type="status" value="NOT_ANNOTATED_CDS"/>
    <property type="molecule type" value="Genomic_DNA"/>
</dbReference>
<dbReference type="SMART" id="SM00242">
    <property type="entry name" value="MYSc"/>
    <property type="match status" value="1"/>
</dbReference>
<dbReference type="FunFam" id="1.20.58.530:FF:000004">
    <property type="entry name" value="Unconventional myosin ID"/>
    <property type="match status" value="1"/>
</dbReference>
<dbReference type="VEuPathDB" id="VectorBase:ISCW009241"/>
<dbReference type="CDD" id="cd23767">
    <property type="entry name" value="IQCD"/>
    <property type="match status" value="1"/>
</dbReference>
<keyword evidence="13" id="KW-1185">Reference proteome</keyword>
<dbReference type="PaxDb" id="6945-B7Q0V0"/>
<dbReference type="GO" id="GO:0007015">
    <property type="term" value="P:actin filament organization"/>
    <property type="evidence" value="ECO:0000318"/>
    <property type="project" value="GO_Central"/>
</dbReference>
<dbReference type="PRINTS" id="PR00193">
    <property type="entry name" value="MYOSINHEAVY"/>
</dbReference>
<dbReference type="Pfam" id="PF00063">
    <property type="entry name" value="Myosin_head"/>
    <property type="match status" value="1"/>
</dbReference>
<dbReference type="EMBL" id="ABJB010358880">
    <property type="status" value="NOT_ANNOTATED_CDS"/>
    <property type="molecule type" value="Genomic_DNA"/>
</dbReference>
<dbReference type="GO" id="GO:0016459">
    <property type="term" value="C:myosin complex"/>
    <property type="evidence" value="ECO:0007669"/>
    <property type="project" value="UniProtKB-KW"/>
</dbReference>
<feature type="domain" description="Myosin motor" evidence="9">
    <location>
        <begin position="15"/>
        <end position="702"/>
    </location>
</feature>